<organism evidence="3 4">
    <name type="scientific">Lasiosphaeria miniovina</name>
    <dbReference type="NCBI Taxonomy" id="1954250"/>
    <lineage>
        <taxon>Eukaryota</taxon>
        <taxon>Fungi</taxon>
        <taxon>Dikarya</taxon>
        <taxon>Ascomycota</taxon>
        <taxon>Pezizomycotina</taxon>
        <taxon>Sordariomycetes</taxon>
        <taxon>Sordariomycetidae</taxon>
        <taxon>Sordariales</taxon>
        <taxon>Lasiosphaeriaceae</taxon>
        <taxon>Lasiosphaeria</taxon>
    </lineage>
</organism>
<dbReference type="AlphaFoldDB" id="A0AA40ADQ1"/>
<dbReference type="RefSeq" id="XP_060295300.1">
    <property type="nucleotide sequence ID" value="XM_060445779.1"/>
</dbReference>
<evidence type="ECO:0000313" key="3">
    <source>
        <dbReference type="EMBL" id="KAK0713978.1"/>
    </source>
</evidence>
<dbReference type="PANTHER" id="PTHR37848:SF1">
    <property type="entry name" value="SUN DOMAIN-CONTAINING PROTEIN"/>
    <property type="match status" value="1"/>
</dbReference>
<keyword evidence="2" id="KW-0812">Transmembrane</keyword>
<gene>
    <name evidence="3" type="ORF">B0T26DRAFT_754028</name>
</gene>
<dbReference type="EMBL" id="JAUIRO010000005">
    <property type="protein sequence ID" value="KAK0713978.1"/>
    <property type="molecule type" value="Genomic_DNA"/>
</dbReference>
<keyword evidence="2" id="KW-0472">Membrane</keyword>
<accession>A0AA40ADQ1</accession>
<proteinExistence type="predicted"/>
<keyword evidence="2" id="KW-1133">Transmembrane helix</keyword>
<evidence type="ECO:0000256" key="1">
    <source>
        <dbReference type="SAM" id="MobiDB-lite"/>
    </source>
</evidence>
<keyword evidence="4" id="KW-1185">Reference proteome</keyword>
<feature type="compositionally biased region" description="Acidic residues" evidence="1">
    <location>
        <begin position="26"/>
        <end position="35"/>
    </location>
</feature>
<feature type="region of interest" description="Disordered" evidence="1">
    <location>
        <begin position="1"/>
        <end position="71"/>
    </location>
</feature>
<feature type="transmembrane region" description="Helical" evidence="2">
    <location>
        <begin position="271"/>
        <end position="291"/>
    </location>
</feature>
<dbReference type="PANTHER" id="PTHR37848">
    <property type="entry name" value="EXPRESSED PROTEIN"/>
    <property type="match status" value="1"/>
</dbReference>
<reference evidence="3" key="1">
    <citation type="submission" date="2023-06" db="EMBL/GenBank/DDBJ databases">
        <title>Genome-scale phylogeny and comparative genomics of the fungal order Sordariales.</title>
        <authorList>
            <consortium name="Lawrence Berkeley National Laboratory"/>
            <person name="Hensen N."/>
            <person name="Bonometti L."/>
            <person name="Westerberg I."/>
            <person name="Brannstrom I.O."/>
            <person name="Guillou S."/>
            <person name="Cros-Aarteil S."/>
            <person name="Calhoun S."/>
            <person name="Haridas S."/>
            <person name="Kuo A."/>
            <person name="Mondo S."/>
            <person name="Pangilinan J."/>
            <person name="Riley R."/>
            <person name="LaButti K."/>
            <person name="Andreopoulos B."/>
            <person name="Lipzen A."/>
            <person name="Chen C."/>
            <person name="Yanf M."/>
            <person name="Daum C."/>
            <person name="Ng V."/>
            <person name="Clum A."/>
            <person name="Steindorff A."/>
            <person name="Ohm R."/>
            <person name="Martin F."/>
            <person name="Silar P."/>
            <person name="Natvig D."/>
            <person name="Lalanne C."/>
            <person name="Gautier V."/>
            <person name="Ament-velasquez S.L."/>
            <person name="Kruys A."/>
            <person name="Hutchinson M.I."/>
            <person name="Powell A.J."/>
            <person name="Barry K."/>
            <person name="Miller A.N."/>
            <person name="Grigoriev I.V."/>
            <person name="Debuchy R."/>
            <person name="Gladieux P."/>
            <person name="Thoren M.H."/>
            <person name="Johannesson H."/>
        </authorList>
    </citation>
    <scope>NUCLEOTIDE SEQUENCE</scope>
    <source>
        <strain evidence="3">SMH2392-1A</strain>
    </source>
</reference>
<evidence type="ECO:0000256" key="2">
    <source>
        <dbReference type="SAM" id="Phobius"/>
    </source>
</evidence>
<comment type="caution">
    <text evidence="3">The sequence shown here is derived from an EMBL/GenBank/DDBJ whole genome shotgun (WGS) entry which is preliminary data.</text>
</comment>
<protein>
    <submittedName>
        <fullName evidence="3">Uncharacterized protein</fullName>
    </submittedName>
</protein>
<sequence>MGRPSLNNRPDGDALSLHTQPGDRLLDDDAPELQVDDFPPLYEDVAESSTSSAPLLANPSGPPSMVNAPNMANEWKRDDQGNEYYIDERLNTDPKFLEKHVEWWAQTPPRPYVRIFGTHKQNVDNAGKKEKQTVTDFDVQVELTPYLYSDATNRVSWRELRTIENSEFARRGTVLRKRAPGSSQNIEVGLAEKPTLAEWTHRYCASSAGLKCLALERRVVGFDAEKVKQKLNSMVRATNYRGCVQITFPTKDARVEVYNDCKTNRWRMSTWVWWLCTLTLMVLFTWPYLFFRTKRFEVVVVEWPFSKPGENGRKKYVSISEDQWYNMWGRAISRAVLEKRQCTLDQQDLIASQGADPVYGDGIVDEAMGFLRAGINAMNEVNRHLGWGHDS</sequence>
<dbReference type="GeneID" id="85329049"/>
<name>A0AA40ADQ1_9PEZI</name>
<evidence type="ECO:0000313" key="4">
    <source>
        <dbReference type="Proteomes" id="UP001172101"/>
    </source>
</evidence>
<dbReference type="Proteomes" id="UP001172101">
    <property type="component" value="Unassembled WGS sequence"/>
</dbReference>